<dbReference type="InterPro" id="IPR029055">
    <property type="entry name" value="Ntn_hydrolases_N"/>
</dbReference>
<organism evidence="5 6">
    <name type="scientific">Oceanidesulfovibrio marinus</name>
    <dbReference type="NCBI Taxonomy" id="370038"/>
    <lineage>
        <taxon>Bacteria</taxon>
        <taxon>Pseudomonadati</taxon>
        <taxon>Thermodesulfobacteriota</taxon>
        <taxon>Desulfovibrionia</taxon>
        <taxon>Desulfovibrionales</taxon>
        <taxon>Desulfovibrionaceae</taxon>
        <taxon>Oceanidesulfovibrio</taxon>
    </lineage>
</organism>
<reference evidence="5 6" key="1">
    <citation type="submission" date="2019-04" db="EMBL/GenBank/DDBJ databases">
        <title>Isolation and culture of sulfate reducing bacteria from the cold seep of the South China Sea.</title>
        <authorList>
            <person name="Sun C."/>
            <person name="Liu R."/>
        </authorList>
    </citation>
    <scope>NUCLEOTIDE SEQUENCE [LARGE SCALE GENOMIC DNA]</scope>
    <source>
        <strain evidence="5 6">CS1</strain>
    </source>
</reference>
<gene>
    <name evidence="5" type="ORF">E8L03_10485</name>
</gene>
<accession>A0ABX6NGS2</accession>
<dbReference type="InterPro" id="IPR014729">
    <property type="entry name" value="Rossmann-like_a/b/a_fold"/>
</dbReference>
<evidence type="ECO:0000259" key="4">
    <source>
        <dbReference type="Pfam" id="PF00733"/>
    </source>
</evidence>
<dbReference type="PANTHER" id="PTHR43284:SF1">
    <property type="entry name" value="ASPARAGINE SYNTHETASE"/>
    <property type="match status" value="1"/>
</dbReference>
<dbReference type="EC" id="6.3.5.4" evidence="2"/>
<proteinExistence type="predicted"/>
<dbReference type="InterPro" id="IPR051786">
    <property type="entry name" value="ASN_synthetase/amidase"/>
</dbReference>
<protein>
    <recommendedName>
        <fullName evidence="2">asparagine synthase (glutamine-hydrolyzing)</fullName>
        <ecNumber evidence="2">6.3.5.4</ecNumber>
    </recommendedName>
</protein>
<dbReference type="SUPFAM" id="SSF52402">
    <property type="entry name" value="Adenine nucleotide alpha hydrolases-like"/>
    <property type="match status" value="1"/>
</dbReference>
<dbReference type="SUPFAM" id="SSF56235">
    <property type="entry name" value="N-terminal nucleophile aminohydrolases (Ntn hydrolases)"/>
    <property type="match status" value="1"/>
</dbReference>
<dbReference type="Gene3D" id="3.40.50.620">
    <property type="entry name" value="HUPs"/>
    <property type="match status" value="1"/>
</dbReference>
<evidence type="ECO:0000313" key="5">
    <source>
        <dbReference type="EMBL" id="QJT09339.1"/>
    </source>
</evidence>
<dbReference type="Pfam" id="PF00733">
    <property type="entry name" value="Asn_synthase"/>
    <property type="match status" value="1"/>
</dbReference>
<name>A0ABX6NGS2_9BACT</name>
<dbReference type="Proteomes" id="UP000503251">
    <property type="component" value="Chromosome"/>
</dbReference>
<comment type="catalytic activity">
    <reaction evidence="3">
        <text>L-aspartate + L-glutamine + ATP + H2O = L-asparagine + L-glutamate + AMP + diphosphate + H(+)</text>
        <dbReference type="Rhea" id="RHEA:12228"/>
        <dbReference type="ChEBI" id="CHEBI:15377"/>
        <dbReference type="ChEBI" id="CHEBI:15378"/>
        <dbReference type="ChEBI" id="CHEBI:29985"/>
        <dbReference type="ChEBI" id="CHEBI:29991"/>
        <dbReference type="ChEBI" id="CHEBI:30616"/>
        <dbReference type="ChEBI" id="CHEBI:33019"/>
        <dbReference type="ChEBI" id="CHEBI:58048"/>
        <dbReference type="ChEBI" id="CHEBI:58359"/>
        <dbReference type="ChEBI" id="CHEBI:456215"/>
        <dbReference type="EC" id="6.3.5.4"/>
    </reaction>
</comment>
<dbReference type="EMBL" id="CP039543">
    <property type="protein sequence ID" value="QJT09339.1"/>
    <property type="molecule type" value="Genomic_DNA"/>
</dbReference>
<dbReference type="InterPro" id="IPR001962">
    <property type="entry name" value="Asn_synthase"/>
</dbReference>
<evidence type="ECO:0000256" key="3">
    <source>
        <dbReference type="ARBA" id="ARBA00048741"/>
    </source>
</evidence>
<feature type="domain" description="Asparagine synthetase" evidence="4">
    <location>
        <begin position="238"/>
        <end position="486"/>
    </location>
</feature>
<evidence type="ECO:0000256" key="2">
    <source>
        <dbReference type="ARBA" id="ARBA00012737"/>
    </source>
</evidence>
<sequence>MDVMKGGAMLNDFFFSTSPNRCDEWVQAVRRRTDDPDLRICSGTWGAFVSVHGAGTQYIVRENEDYLFMLLGHPLCTVSKTTFAFGDIEEQAILAALEAHFTEGQAIDWTRYFNGIFAIIAIRKKSNDFLLATDTLSFVQIYYTSRTVAGEHEFLCGTHLDILAEVSDRRVVDKLSVAECILYLKPTFPYTLLEYVRSVPPASTFTQFHGQPTRSEYYWMPWEPERIDFSLEDAGGWVRQVVEDSLDTVCDEYRSIAILLSGGGDSRIFAGMLADKKNVEAVTFSESCSRECMLAQKIASRSNLRHVCCFRNEDYYFNLIDPCTQMCGFDNFYIHAHMLHLADKYDFNRNDVVLSGLWADLLLKGAQVPVKNVLPGCGVQKIDKHGYELLTCDAVKKGYQEEAHARRQRHNQMLKKIRPNSYKDFEEVFPYSMSDTLSCVSVNRRLFNAYDPFADFRIIDISSKVPVEWKINWKLQRAAFQDIFEKFKDIPHSSGSQCSKGSLQNAPRCLVLATKKKAQRYLSRIMHCTRNYDAWPKTAAMYKQAMARNMYSNVVGAGIFRDILEEVSYPKQLFKKATPKHMLFLLQIGRRVQAL</sequence>
<keyword evidence="6" id="KW-1185">Reference proteome</keyword>
<dbReference type="PANTHER" id="PTHR43284">
    <property type="entry name" value="ASPARAGINE SYNTHETASE (GLUTAMINE-HYDROLYZING)"/>
    <property type="match status" value="1"/>
</dbReference>
<comment type="pathway">
    <text evidence="1">Amino-acid biosynthesis; L-asparagine biosynthesis; L-asparagine from L-aspartate (L-Gln route): step 1/1.</text>
</comment>
<evidence type="ECO:0000313" key="6">
    <source>
        <dbReference type="Proteomes" id="UP000503251"/>
    </source>
</evidence>
<evidence type="ECO:0000256" key="1">
    <source>
        <dbReference type="ARBA" id="ARBA00005187"/>
    </source>
</evidence>